<protein>
    <submittedName>
        <fullName evidence="1">Uncharacterized protein</fullName>
    </submittedName>
</protein>
<gene>
    <name evidence="1" type="ORF">AVEN_201586_1</name>
</gene>
<reference evidence="1 2" key="1">
    <citation type="journal article" date="2019" name="Sci. Rep.">
        <title>Orb-weaving spider Araneus ventricosus genome elucidates the spidroin gene catalogue.</title>
        <authorList>
            <person name="Kono N."/>
            <person name="Nakamura H."/>
            <person name="Ohtoshi R."/>
            <person name="Moran D.A.P."/>
            <person name="Shinohara A."/>
            <person name="Yoshida Y."/>
            <person name="Fujiwara M."/>
            <person name="Mori M."/>
            <person name="Tomita M."/>
            <person name="Arakawa K."/>
        </authorList>
    </citation>
    <scope>NUCLEOTIDE SEQUENCE [LARGE SCALE GENOMIC DNA]</scope>
</reference>
<comment type="caution">
    <text evidence="1">The sequence shown here is derived from an EMBL/GenBank/DDBJ whole genome shotgun (WGS) entry which is preliminary data.</text>
</comment>
<accession>A0A4Y2FDK3</accession>
<organism evidence="1 2">
    <name type="scientific">Araneus ventricosus</name>
    <name type="common">Orbweaver spider</name>
    <name type="synonym">Epeira ventricosa</name>
    <dbReference type="NCBI Taxonomy" id="182803"/>
    <lineage>
        <taxon>Eukaryota</taxon>
        <taxon>Metazoa</taxon>
        <taxon>Ecdysozoa</taxon>
        <taxon>Arthropoda</taxon>
        <taxon>Chelicerata</taxon>
        <taxon>Arachnida</taxon>
        <taxon>Araneae</taxon>
        <taxon>Araneomorphae</taxon>
        <taxon>Entelegynae</taxon>
        <taxon>Araneoidea</taxon>
        <taxon>Araneidae</taxon>
        <taxon>Araneus</taxon>
    </lineage>
</organism>
<keyword evidence="2" id="KW-1185">Reference proteome</keyword>
<proteinExistence type="predicted"/>
<evidence type="ECO:0000313" key="2">
    <source>
        <dbReference type="Proteomes" id="UP000499080"/>
    </source>
</evidence>
<dbReference type="Proteomes" id="UP000499080">
    <property type="component" value="Unassembled WGS sequence"/>
</dbReference>
<name>A0A4Y2FDK3_ARAVE</name>
<dbReference type="AlphaFoldDB" id="A0A4Y2FDK3"/>
<sequence length="116" mass="14152">MLYRRCKDPGNWIQVQQLIDRNKKTKASRLEPPDNRARRKDKALSIVYREDVPFRNLDGVQERQKSNYSRMTFPRIILLRDPKSVRSRRMYREFQSVLFCTRRYTAEIRIWTITSK</sequence>
<dbReference type="EMBL" id="BGPR01000902">
    <property type="protein sequence ID" value="GBM39603.1"/>
    <property type="molecule type" value="Genomic_DNA"/>
</dbReference>
<evidence type="ECO:0000313" key="1">
    <source>
        <dbReference type="EMBL" id="GBM39603.1"/>
    </source>
</evidence>